<dbReference type="InterPro" id="IPR044730">
    <property type="entry name" value="RNase_H-like_dom_plant"/>
</dbReference>
<dbReference type="AlphaFoldDB" id="A0A6D2J0Y5"/>
<evidence type="ECO:0000259" key="2">
    <source>
        <dbReference type="Pfam" id="PF13966"/>
    </source>
</evidence>
<feature type="domain" description="Reverse transcriptase zinc-binding" evidence="2">
    <location>
        <begin position="214"/>
        <end position="308"/>
    </location>
</feature>
<gene>
    <name evidence="3" type="ORF">MERR_LOCUS18423</name>
</gene>
<dbReference type="GO" id="GO:0003676">
    <property type="term" value="F:nucleic acid binding"/>
    <property type="evidence" value="ECO:0007669"/>
    <property type="project" value="InterPro"/>
</dbReference>
<dbReference type="InterPro" id="IPR002156">
    <property type="entry name" value="RNaseH_domain"/>
</dbReference>
<organism evidence="3 4">
    <name type="scientific">Microthlaspi erraticum</name>
    <dbReference type="NCBI Taxonomy" id="1685480"/>
    <lineage>
        <taxon>Eukaryota</taxon>
        <taxon>Viridiplantae</taxon>
        <taxon>Streptophyta</taxon>
        <taxon>Embryophyta</taxon>
        <taxon>Tracheophyta</taxon>
        <taxon>Spermatophyta</taxon>
        <taxon>Magnoliopsida</taxon>
        <taxon>eudicotyledons</taxon>
        <taxon>Gunneridae</taxon>
        <taxon>Pentapetalae</taxon>
        <taxon>rosids</taxon>
        <taxon>malvids</taxon>
        <taxon>Brassicales</taxon>
        <taxon>Brassicaceae</taxon>
        <taxon>Coluteocarpeae</taxon>
        <taxon>Microthlaspi</taxon>
    </lineage>
</organism>
<reference evidence="3" key="1">
    <citation type="submission" date="2020-01" db="EMBL/GenBank/DDBJ databases">
        <authorList>
            <person name="Mishra B."/>
        </authorList>
    </citation>
    <scope>NUCLEOTIDE SEQUENCE [LARGE SCALE GENOMIC DNA]</scope>
</reference>
<evidence type="ECO:0000259" key="1">
    <source>
        <dbReference type="Pfam" id="PF13456"/>
    </source>
</evidence>
<dbReference type="Pfam" id="PF13966">
    <property type="entry name" value="zf-RVT"/>
    <property type="match status" value="1"/>
</dbReference>
<evidence type="ECO:0008006" key="5">
    <source>
        <dbReference type="Google" id="ProtNLM"/>
    </source>
</evidence>
<comment type="caution">
    <text evidence="3">The sequence shown here is derived from an EMBL/GenBank/DDBJ whole genome shotgun (WGS) entry which is preliminary data.</text>
</comment>
<dbReference type="EMBL" id="CACVBM020001104">
    <property type="protein sequence ID" value="CAA7031188.1"/>
    <property type="molecule type" value="Genomic_DNA"/>
</dbReference>
<dbReference type="CDD" id="cd06222">
    <property type="entry name" value="RNase_H_like"/>
    <property type="match status" value="1"/>
</dbReference>
<keyword evidence="4" id="KW-1185">Reference proteome</keyword>
<dbReference type="GO" id="GO:0004523">
    <property type="term" value="F:RNA-DNA hybrid ribonuclease activity"/>
    <property type="evidence" value="ECO:0007669"/>
    <property type="project" value="InterPro"/>
</dbReference>
<protein>
    <recommendedName>
        <fullName evidence="5">RNase H type-1 domain-containing protein</fullName>
    </recommendedName>
</protein>
<sequence>MPMHIMSCFRLSKGVTNKLSSAVSNFWWSNNGQTRGIHWLAWNKLCKHKSESGLGFRVLEDFNTALLAKQLWRLLDSPGSLFSRVFKGRYYRNATPLDPIKSYSPSYGWQSIVSARPLVNKGFIKRVGSGSSISVWDDPWILASRPRSAQGNGINYYPHLRVRDIMTPGKSTWNLPLLNQLFESTDISLIMGMPTAQRDRPNSLRWFYTKTGQYTVKSGYTLAERSREDDTRPHFGPDVCRLQAQAWKIPCTQKLQHFLWQILSGCISVGARLRSRGIQTDPLCMRCGMAAETINHMVFECPPVLQVWALSPVPTAISRFPTEGLFTNVAHLFWNLPDDDRMRMYPWLIWFIWKARNDKVFSNVDWDPYEIINHAAAEASAWASAQTRQGAVSVPLADTVDSGFMGDRCQVDGAWKESDSRAGLGWYNFNMETGEEHFGTCNLWRGISSLQTEVEVLLWAMQCMLRHNKLEMVFETDCSDVVQMVSKPEEWPVFRILLDEIDRCRRCFTSCSIMYISRTNNTKADKLARSARALPTSVYYVNSVLPAWIPEL</sequence>
<accession>A0A6D2J0Y5</accession>
<dbReference type="Pfam" id="PF13456">
    <property type="entry name" value="RVT_3"/>
    <property type="match status" value="1"/>
</dbReference>
<dbReference type="OrthoDB" id="1113032at2759"/>
<feature type="domain" description="RNase H type-1" evidence="1">
    <location>
        <begin position="411"/>
        <end position="531"/>
    </location>
</feature>
<dbReference type="PANTHER" id="PTHR33116:SF86">
    <property type="entry name" value="REVERSE TRANSCRIPTASE DOMAIN-CONTAINING PROTEIN"/>
    <property type="match status" value="1"/>
</dbReference>
<proteinExistence type="predicted"/>
<evidence type="ECO:0000313" key="3">
    <source>
        <dbReference type="EMBL" id="CAA7031188.1"/>
    </source>
</evidence>
<dbReference type="Proteomes" id="UP000467841">
    <property type="component" value="Unassembled WGS sequence"/>
</dbReference>
<dbReference type="InterPro" id="IPR036397">
    <property type="entry name" value="RNaseH_sf"/>
</dbReference>
<name>A0A6D2J0Y5_9BRAS</name>
<dbReference type="PANTHER" id="PTHR33116">
    <property type="entry name" value="REVERSE TRANSCRIPTASE ZINC-BINDING DOMAIN-CONTAINING PROTEIN-RELATED-RELATED"/>
    <property type="match status" value="1"/>
</dbReference>
<dbReference type="InterPro" id="IPR012337">
    <property type="entry name" value="RNaseH-like_sf"/>
</dbReference>
<dbReference type="Gene3D" id="3.30.420.10">
    <property type="entry name" value="Ribonuclease H-like superfamily/Ribonuclease H"/>
    <property type="match status" value="1"/>
</dbReference>
<dbReference type="InterPro" id="IPR026960">
    <property type="entry name" value="RVT-Znf"/>
</dbReference>
<dbReference type="SUPFAM" id="SSF53098">
    <property type="entry name" value="Ribonuclease H-like"/>
    <property type="match status" value="1"/>
</dbReference>
<evidence type="ECO:0000313" key="4">
    <source>
        <dbReference type="Proteomes" id="UP000467841"/>
    </source>
</evidence>